<feature type="region of interest" description="Disordered" evidence="6">
    <location>
        <begin position="67"/>
        <end position="91"/>
    </location>
</feature>
<feature type="compositionally biased region" description="Basic and acidic residues" evidence="6">
    <location>
        <begin position="271"/>
        <end position="283"/>
    </location>
</feature>
<dbReference type="GO" id="GO:0005634">
    <property type="term" value="C:nucleus"/>
    <property type="evidence" value="ECO:0007669"/>
    <property type="project" value="UniProtKB-SubCell"/>
</dbReference>
<protein>
    <submittedName>
        <fullName evidence="7">Proline-rich nuclear receptor coactivator 1-like</fullName>
    </submittedName>
</protein>
<dbReference type="PANTHER" id="PTHR15405">
    <property type="entry name" value="PROLINE-RICH NUCLEAR RECEPTOR COACTIVATOR"/>
    <property type="match status" value="1"/>
</dbReference>
<reference evidence="7 8" key="1">
    <citation type="submission" date="2015-08" db="EMBL/GenBank/DDBJ databases">
        <title>The genome of the Asian arowana (Scleropages formosus).</title>
        <authorList>
            <person name="Tan M.H."/>
            <person name="Gan H.M."/>
            <person name="Croft L.J."/>
            <person name="Austin C.M."/>
        </authorList>
    </citation>
    <scope>NUCLEOTIDE SEQUENCE [LARGE SCALE GENOMIC DNA]</scope>
    <source>
        <strain evidence="7">Aro1</strain>
    </source>
</reference>
<feature type="compositionally biased region" description="Basic and acidic residues" evidence="6">
    <location>
        <begin position="73"/>
        <end position="82"/>
    </location>
</feature>
<dbReference type="STRING" id="113540.ENSSFOP00015073556"/>
<dbReference type="InterPro" id="IPR026780">
    <property type="entry name" value="PNRC1/2"/>
</dbReference>
<feature type="region of interest" description="Disordered" evidence="6">
    <location>
        <begin position="143"/>
        <end position="213"/>
    </location>
</feature>
<evidence type="ECO:0000313" key="7">
    <source>
        <dbReference type="EMBL" id="KPP79284.1"/>
    </source>
</evidence>
<dbReference type="AlphaFoldDB" id="A0A0P7UYG4"/>
<keyword evidence="5" id="KW-0539">Nucleus</keyword>
<proteinExistence type="predicted"/>
<keyword evidence="7" id="KW-0675">Receptor</keyword>
<keyword evidence="3" id="KW-0010">Activator</keyword>
<evidence type="ECO:0000256" key="1">
    <source>
        <dbReference type="ARBA" id="ARBA00004123"/>
    </source>
</evidence>
<evidence type="ECO:0000256" key="5">
    <source>
        <dbReference type="ARBA" id="ARBA00023242"/>
    </source>
</evidence>
<feature type="compositionally biased region" description="Basic and acidic residues" evidence="6">
    <location>
        <begin position="143"/>
        <end position="153"/>
    </location>
</feature>
<keyword evidence="2" id="KW-0805">Transcription regulation</keyword>
<evidence type="ECO:0000256" key="2">
    <source>
        <dbReference type="ARBA" id="ARBA00023015"/>
    </source>
</evidence>
<feature type="compositionally biased region" description="Pro residues" evidence="6">
    <location>
        <begin position="257"/>
        <end position="267"/>
    </location>
</feature>
<gene>
    <name evidence="7" type="ORF">Z043_101147</name>
</gene>
<dbReference type="Pfam" id="PF15365">
    <property type="entry name" value="PNRC"/>
    <property type="match status" value="1"/>
</dbReference>
<dbReference type="InterPro" id="IPR028322">
    <property type="entry name" value="PNRC-like_rgn"/>
</dbReference>
<accession>A0A0P7UYG4</accession>
<feature type="compositionally biased region" description="Polar residues" evidence="6">
    <location>
        <begin position="155"/>
        <end position="164"/>
    </location>
</feature>
<comment type="caution">
    <text evidence="7">The sequence shown here is derived from an EMBL/GenBank/DDBJ whole genome shotgun (WGS) entry which is preliminary data.</text>
</comment>
<dbReference type="GO" id="GO:0016071">
    <property type="term" value="P:mRNA metabolic process"/>
    <property type="evidence" value="ECO:0007669"/>
    <property type="project" value="UniProtKB-ARBA"/>
</dbReference>
<feature type="region of interest" description="Disordered" evidence="6">
    <location>
        <begin position="252"/>
        <end position="287"/>
    </location>
</feature>
<comment type="subcellular location">
    <subcellularLocation>
        <location evidence="1">Nucleus</location>
    </subcellularLocation>
</comment>
<evidence type="ECO:0000256" key="4">
    <source>
        <dbReference type="ARBA" id="ARBA00023163"/>
    </source>
</evidence>
<evidence type="ECO:0000256" key="3">
    <source>
        <dbReference type="ARBA" id="ARBA00023159"/>
    </source>
</evidence>
<name>A0A0P7UYG4_SCLFO</name>
<dbReference type="Proteomes" id="UP000034805">
    <property type="component" value="Unassembled WGS sequence"/>
</dbReference>
<evidence type="ECO:0000256" key="6">
    <source>
        <dbReference type="SAM" id="MobiDB-lite"/>
    </source>
</evidence>
<sequence length="300" mass="33005">MYPPSLVPSCDLQDMIDETIMIGRHADIENMKRSSRTSHHVGAALNKRQTLHKKPGARKLRASPAGFQNRHPRAQEQHEQQQQHHHHHRHARLADVVNNNNGGGVVVFAHAGPTNHEHVSSHGCRQTTVLTLHHLKQGVKKELLKSKSGRAEKVTQPNGQSVHSLSKHEHLGQNLNGRIQRNRHSGASGGVSSAKKSDGNCRPKPSPPLQLCNKDGRKLLNVANSVKIVNVYPDGPLPEESLKDAEKVYAGAKFSEPPSPSVLPKPPSHWVGEKGPQHSDSSKEQMTVHLKNLLKVQAKS</sequence>
<evidence type="ECO:0000313" key="8">
    <source>
        <dbReference type="Proteomes" id="UP000034805"/>
    </source>
</evidence>
<dbReference type="EMBL" id="JARO02000243">
    <property type="protein sequence ID" value="KPP79284.1"/>
    <property type="molecule type" value="Genomic_DNA"/>
</dbReference>
<keyword evidence="4" id="KW-0804">Transcription</keyword>
<organism evidence="7 8">
    <name type="scientific">Scleropages formosus</name>
    <name type="common">Asian bonytongue</name>
    <name type="synonym">Osteoglossum formosum</name>
    <dbReference type="NCBI Taxonomy" id="113540"/>
    <lineage>
        <taxon>Eukaryota</taxon>
        <taxon>Metazoa</taxon>
        <taxon>Chordata</taxon>
        <taxon>Craniata</taxon>
        <taxon>Vertebrata</taxon>
        <taxon>Euteleostomi</taxon>
        <taxon>Actinopterygii</taxon>
        <taxon>Neopterygii</taxon>
        <taxon>Teleostei</taxon>
        <taxon>Osteoglossocephala</taxon>
        <taxon>Osteoglossomorpha</taxon>
        <taxon>Osteoglossiformes</taxon>
        <taxon>Osteoglossidae</taxon>
        <taxon>Scleropages</taxon>
    </lineage>
</organism>